<sequence length="230" mass="24754">MKVGVVADIHGNRPALEAVTESLAAHDVDSLVCLGDIVGVLGDAQYCAATIRDEAAHVVHGNHDARVFPDRGWLPTRDTEVVEYEHITEDLTATTFDWLTGLPETTTAYDTVFIAHATPGPDDPIGWTRGNAGIWPTDFERVGREHLDTSQILLLGHTHHQHAAEVPTASGEPGLVLNPGAVGYPLQHEDDETGRADFAIVDTETREFGLGSVSYDSTAVLEFLEAAGLE</sequence>
<dbReference type="Pfam" id="PF12850">
    <property type="entry name" value="Metallophos_2"/>
    <property type="match status" value="1"/>
</dbReference>
<dbReference type="InterPro" id="IPR029052">
    <property type="entry name" value="Metallo-depent_PP-like"/>
</dbReference>
<protein>
    <submittedName>
        <fullName evidence="2">Metallophosphoesterase family protein</fullName>
    </submittedName>
</protein>
<reference evidence="2 3" key="1">
    <citation type="journal article" date="2019" name="Int. J. Syst. Evol. Microbiol.">
        <title>The Global Catalogue of Microorganisms (GCM) 10K type strain sequencing project: providing services to taxonomists for standard genome sequencing and annotation.</title>
        <authorList>
            <consortium name="The Broad Institute Genomics Platform"/>
            <consortium name="The Broad Institute Genome Sequencing Center for Infectious Disease"/>
            <person name="Wu L."/>
            <person name="Ma J."/>
        </authorList>
    </citation>
    <scope>NUCLEOTIDE SEQUENCE [LARGE SCALE GENOMIC DNA]</scope>
    <source>
        <strain evidence="2 3">GX26</strain>
    </source>
</reference>
<name>A0ABD5VHM2_9EURY</name>
<gene>
    <name evidence="2" type="ORF">ACFQGB_19240</name>
</gene>
<organism evidence="2 3">
    <name type="scientific">Halorubellus litoreus</name>
    <dbReference type="NCBI Taxonomy" id="755308"/>
    <lineage>
        <taxon>Archaea</taxon>
        <taxon>Methanobacteriati</taxon>
        <taxon>Methanobacteriota</taxon>
        <taxon>Stenosarchaea group</taxon>
        <taxon>Halobacteria</taxon>
        <taxon>Halobacteriales</taxon>
        <taxon>Halorubellaceae</taxon>
        <taxon>Halorubellus</taxon>
    </lineage>
</organism>
<feature type="domain" description="Calcineurin-like phosphoesterase" evidence="1">
    <location>
        <begin position="1"/>
        <end position="205"/>
    </location>
</feature>
<evidence type="ECO:0000313" key="3">
    <source>
        <dbReference type="Proteomes" id="UP001596395"/>
    </source>
</evidence>
<dbReference type="InterPro" id="IPR011152">
    <property type="entry name" value="Pesterase_MJ0912"/>
</dbReference>
<dbReference type="Proteomes" id="UP001596395">
    <property type="component" value="Unassembled WGS sequence"/>
</dbReference>
<proteinExistence type="predicted"/>
<dbReference type="PANTHER" id="PTHR42850">
    <property type="entry name" value="METALLOPHOSPHOESTERASE"/>
    <property type="match status" value="1"/>
</dbReference>
<dbReference type="PIRSF" id="PIRSF000883">
    <property type="entry name" value="Pesterase_MJ0912"/>
    <property type="match status" value="1"/>
</dbReference>
<dbReference type="RefSeq" id="WP_336351943.1">
    <property type="nucleotide sequence ID" value="NZ_JAZAQL010000004.1"/>
</dbReference>
<dbReference type="EMBL" id="JBHSXN010000004">
    <property type="protein sequence ID" value="MFC6955004.1"/>
    <property type="molecule type" value="Genomic_DNA"/>
</dbReference>
<dbReference type="PANTHER" id="PTHR42850:SF2">
    <property type="entry name" value="BLL5683 PROTEIN"/>
    <property type="match status" value="1"/>
</dbReference>
<dbReference type="InterPro" id="IPR050126">
    <property type="entry name" value="Ap4A_hydrolase"/>
</dbReference>
<comment type="caution">
    <text evidence="2">The sequence shown here is derived from an EMBL/GenBank/DDBJ whole genome shotgun (WGS) entry which is preliminary data.</text>
</comment>
<evidence type="ECO:0000259" key="1">
    <source>
        <dbReference type="Pfam" id="PF12850"/>
    </source>
</evidence>
<dbReference type="Gene3D" id="3.60.21.10">
    <property type="match status" value="1"/>
</dbReference>
<dbReference type="SUPFAM" id="SSF56300">
    <property type="entry name" value="Metallo-dependent phosphatases"/>
    <property type="match status" value="1"/>
</dbReference>
<keyword evidence="3" id="KW-1185">Reference proteome</keyword>
<evidence type="ECO:0000313" key="2">
    <source>
        <dbReference type="EMBL" id="MFC6955004.1"/>
    </source>
</evidence>
<accession>A0ABD5VHM2</accession>
<dbReference type="AlphaFoldDB" id="A0ABD5VHM2"/>
<dbReference type="InterPro" id="IPR024654">
    <property type="entry name" value="Calcineurin-like_PHP_lpxH"/>
</dbReference>